<proteinExistence type="predicted"/>
<gene>
    <name evidence="1" type="ORF">AVEN_221492_1</name>
</gene>
<protein>
    <recommendedName>
        <fullName evidence="3">Mos1 transposase HTH domain-containing protein</fullName>
    </recommendedName>
</protein>
<name>A0A4Y2E0A5_ARAVE</name>
<accession>A0A4Y2E0A5</accession>
<dbReference type="Proteomes" id="UP000499080">
    <property type="component" value="Unassembled WGS sequence"/>
</dbReference>
<comment type="caution">
    <text evidence="1">The sequence shown here is derived from an EMBL/GenBank/DDBJ whole genome shotgun (WGS) entry which is preliminary data.</text>
</comment>
<dbReference type="AlphaFoldDB" id="A0A4Y2E0A5"/>
<evidence type="ECO:0000313" key="2">
    <source>
        <dbReference type="Proteomes" id="UP000499080"/>
    </source>
</evidence>
<dbReference type="EMBL" id="BGPR01000480">
    <property type="protein sequence ID" value="GBM22421.1"/>
    <property type="molecule type" value="Genomic_DNA"/>
</dbReference>
<reference evidence="1 2" key="1">
    <citation type="journal article" date="2019" name="Sci. Rep.">
        <title>Orb-weaving spider Araneus ventricosus genome elucidates the spidroin gene catalogue.</title>
        <authorList>
            <person name="Kono N."/>
            <person name="Nakamura H."/>
            <person name="Ohtoshi R."/>
            <person name="Moran D.A.P."/>
            <person name="Shinohara A."/>
            <person name="Yoshida Y."/>
            <person name="Fujiwara M."/>
            <person name="Mori M."/>
            <person name="Tomita M."/>
            <person name="Arakawa K."/>
        </authorList>
    </citation>
    <scope>NUCLEOTIDE SEQUENCE [LARGE SCALE GENOMIC DNA]</scope>
</reference>
<evidence type="ECO:0000313" key="1">
    <source>
        <dbReference type="EMBL" id="GBM22421.1"/>
    </source>
</evidence>
<evidence type="ECO:0008006" key="3">
    <source>
        <dbReference type="Google" id="ProtNLM"/>
    </source>
</evidence>
<organism evidence="1 2">
    <name type="scientific">Araneus ventricosus</name>
    <name type="common">Orbweaver spider</name>
    <name type="synonym">Epeira ventricosa</name>
    <dbReference type="NCBI Taxonomy" id="182803"/>
    <lineage>
        <taxon>Eukaryota</taxon>
        <taxon>Metazoa</taxon>
        <taxon>Ecdysozoa</taxon>
        <taxon>Arthropoda</taxon>
        <taxon>Chelicerata</taxon>
        <taxon>Arachnida</taxon>
        <taxon>Araneae</taxon>
        <taxon>Araneomorphae</taxon>
        <taxon>Entelegynae</taxon>
        <taxon>Araneoidea</taxon>
        <taxon>Araneidae</taxon>
        <taxon>Araneus</taxon>
    </lineage>
</organism>
<sequence>MEILHFEVSFPICLKVSEIAHWICMRGVTRSVTEHLNWFKRVKEGYPTLAIKPRSDSPALVNLKELKGSVEKNPTTSTLKLAEKLRPSKDTMC</sequence>
<keyword evidence="2" id="KW-1185">Reference proteome</keyword>